<reference evidence="7 8" key="1">
    <citation type="journal article" date="2019" name="ISME J.">
        <title>Isolation and characterization of a thermophilic sulfur- and iron-reducing thaumarchaeote from a terrestrial acidic hot spring.</title>
        <authorList>
            <person name="Kato S."/>
            <person name="Itoh T."/>
            <person name="Yuki M."/>
            <person name="Nagamori M."/>
            <person name="Ohnishi M."/>
            <person name="Uematsu K."/>
            <person name="Suzuki K."/>
            <person name="Takashina T."/>
            <person name="Ohkuma M."/>
        </authorList>
    </citation>
    <scope>NUCLEOTIDE SEQUENCE [LARGE SCALE GENOMIC DNA]</scope>
    <source>
        <strain evidence="7 8">NAS-02</strain>
    </source>
</reference>
<evidence type="ECO:0000256" key="1">
    <source>
        <dbReference type="ARBA" id="ARBA00022679"/>
    </source>
</evidence>
<dbReference type="KEGG" id="ccai:NAS2_1588"/>
<evidence type="ECO:0000259" key="6">
    <source>
        <dbReference type="Pfam" id="PF02729"/>
    </source>
</evidence>
<keyword evidence="1 4" id="KW-0808">Transferase</keyword>
<dbReference type="FunFam" id="3.40.50.1370:FF:000008">
    <property type="entry name" value="Ornithine carbamoyltransferase"/>
    <property type="match status" value="1"/>
</dbReference>
<dbReference type="GO" id="GO:0042450">
    <property type="term" value="P:L-arginine biosynthetic process via ornithine"/>
    <property type="evidence" value="ECO:0007669"/>
    <property type="project" value="UniProtKB-UniRule"/>
</dbReference>
<feature type="domain" description="Aspartate/ornithine carbamoyltransferase Asp/Orn-binding" evidence="5">
    <location>
        <begin position="148"/>
        <end position="299"/>
    </location>
</feature>
<dbReference type="PANTHER" id="PTHR45753:SF3">
    <property type="entry name" value="ORNITHINE TRANSCARBAMYLASE, MITOCHONDRIAL"/>
    <property type="match status" value="1"/>
</dbReference>
<dbReference type="PRINTS" id="PR00102">
    <property type="entry name" value="OTCASE"/>
</dbReference>
<accession>A0A4P2VQ74</accession>
<dbReference type="EMBL" id="AP018732">
    <property type="protein sequence ID" value="BBE42965.1"/>
    <property type="molecule type" value="Genomic_DNA"/>
</dbReference>
<dbReference type="Pfam" id="PF00185">
    <property type="entry name" value="OTCace"/>
    <property type="match status" value="1"/>
</dbReference>
<feature type="domain" description="Aspartate/ornithine carbamoyltransferase carbamoyl-P binding" evidence="6">
    <location>
        <begin position="6"/>
        <end position="142"/>
    </location>
</feature>
<name>A0A4P2VQ74_9ARCH</name>
<dbReference type="NCBIfam" id="NF001986">
    <property type="entry name" value="PRK00779.1"/>
    <property type="match status" value="1"/>
</dbReference>
<keyword evidence="8" id="KW-1185">Reference proteome</keyword>
<dbReference type="InterPro" id="IPR006130">
    <property type="entry name" value="Asp/Orn_carbamoylTrfase"/>
</dbReference>
<dbReference type="GO" id="GO:0019240">
    <property type="term" value="P:citrulline biosynthetic process"/>
    <property type="evidence" value="ECO:0007669"/>
    <property type="project" value="TreeGrafter"/>
</dbReference>
<evidence type="ECO:0000313" key="8">
    <source>
        <dbReference type="Proteomes" id="UP000509448"/>
    </source>
</evidence>
<comment type="catalytic activity">
    <reaction evidence="2">
        <text>carbamoyl phosphate + L-ornithine = L-citrulline + phosphate + H(+)</text>
        <dbReference type="Rhea" id="RHEA:19513"/>
        <dbReference type="ChEBI" id="CHEBI:15378"/>
        <dbReference type="ChEBI" id="CHEBI:43474"/>
        <dbReference type="ChEBI" id="CHEBI:46911"/>
        <dbReference type="ChEBI" id="CHEBI:57743"/>
        <dbReference type="ChEBI" id="CHEBI:58228"/>
        <dbReference type="EC" id="2.1.3.3"/>
    </reaction>
</comment>
<dbReference type="InterPro" id="IPR006131">
    <property type="entry name" value="Asp_carbamoyltransf_Asp/Orn-bd"/>
</dbReference>
<organism evidence="7 8">
    <name type="scientific">Conexivisphaera calida</name>
    <dbReference type="NCBI Taxonomy" id="1874277"/>
    <lineage>
        <taxon>Archaea</taxon>
        <taxon>Nitrososphaerota</taxon>
        <taxon>Conexivisphaeria</taxon>
        <taxon>Conexivisphaerales</taxon>
        <taxon>Conexivisphaeraceae</taxon>
        <taxon>Conexivisphaera</taxon>
    </lineage>
</organism>
<evidence type="ECO:0000313" key="7">
    <source>
        <dbReference type="EMBL" id="BBE42965.1"/>
    </source>
</evidence>
<dbReference type="PROSITE" id="PS00097">
    <property type="entry name" value="CARBAMOYLTRANSFERASE"/>
    <property type="match status" value="1"/>
</dbReference>
<evidence type="ECO:0000256" key="3">
    <source>
        <dbReference type="NCBIfam" id="TIGR00658"/>
    </source>
</evidence>
<dbReference type="NCBIfam" id="TIGR00658">
    <property type="entry name" value="orni_carb_tr"/>
    <property type="match status" value="1"/>
</dbReference>
<dbReference type="InterPro" id="IPR006132">
    <property type="entry name" value="Asp/Orn_carbamoyltranf_P-bd"/>
</dbReference>
<dbReference type="Pfam" id="PF02729">
    <property type="entry name" value="OTCace_N"/>
    <property type="match status" value="1"/>
</dbReference>
<evidence type="ECO:0000256" key="4">
    <source>
        <dbReference type="RuleBase" id="RU003634"/>
    </source>
</evidence>
<dbReference type="EC" id="2.1.3.3" evidence="3"/>
<dbReference type="GO" id="GO:0016597">
    <property type="term" value="F:amino acid binding"/>
    <property type="evidence" value="ECO:0007669"/>
    <property type="project" value="InterPro"/>
</dbReference>
<dbReference type="GO" id="GO:0004585">
    <property type="term" value="F:ornithine carbamoyltransferase activity"/>
    <property type="evidence" value="ECO:0007669"/>
    <property type="project" value="UniProtKB-UniRule"/>
</dbReference>
<gene>
    <name evidence="7" type="ORF">NAS2_1588</name>
</gene>
<dbReference type="Gene3D" id="3.40.50.1370">
    <property type="entry name" value="Aspartate/ornithine carbamoyltransferase"/>
    <property type="match status" value="2"/>
</dbReference>
<evidence type="ECO:0000259" key="5">
    <source>
        <dbReference type="Pfam" id="PF00185"/>
    </source>
</evidence>
<dbReference type="Proteomes" id="UP000509448">
    <property type="component" value="Chromosome"/>
</dbReference>
<dbReference type="AlphaFoldDB" id="A0A4P2VQ74"/>
<dbReference type="PANTHER" id="PTHR45753">
    <property type="entry name" value="ORNITHINE CARBAMOYLTRANSFERASE, MITOCHONDRIAL"/>
    <property type="match status" value="1"/>
</dbReference>
<dbReference type="SUPFAM" id="SSF53671">
    <property type="entry name" value="Aspartate/ornithine carbamoyltransferase"/>
    <property type="match status" value="1"/>
</dbReference>
<proteinExistence type="inferred from homology"/>
<dbReference type="InterPro" id="IPR036901">
    <property type="entry name" value="Asp/Orn_carbamoylTrfase_sf"/>
</dbReference>
<sequence length="311" mass="34020">MQVMRKDVLSAADLTPSDVDAIYSLADGLRNAPVSDALRGLAVALLFEKPSTRTRVSFEVGVSQLGGIPVYLDYTTTQLSRGETVEDTARTLERYVGAIVARVNRHGTLTSMAAAAGIPVINALSDIEHPCQALSDYYTIREKIGRLKGVVLAFIGDSTNVFNSLALLGAILGVEVRIASPREYGPSRWILDKAKELGGDVLVYDDPSEAVKGADVVYTDVLVSMGQESEREARLRAFLPRYRVTPELMSKTGKRSIFMHCLPAHRGEEVSDSVMDSEQSVVFEQAGNRLHVQKALLVRLAEEGYLQPRRP</sequence>
<dbReference type="InterPro" id="IPR002292">
    <property type="entry name" value="Orn/put_carbamltrans"/>
</dbReference>
<protein>
    <recommendedName>
        <fullName evidence="3">Ornithine carbamoyltransferase</fullName>
        <ecNumber evidence="3">2.1.3.3</ecNumber>
    </recommendedName>
</protein>
<evidence type="ECO:0000256" key="2">
    <source>
        <dbReference type="ARBA" id="ARBA00048772"/>
    </source>
</evidence>
<dbReference type="OrthoDB" id="4696at2157"/>
<comment type="similarity">
    <text evidence="4">Belongs to the aspartate/ornithine carbamoyltransferase superfamily.</text>
</comment>
<dbReference type="PRINTS" id="PR00100">
    <property type="entry name" value="AOTCASE"/>
</dbReference>